<gene>
    <name evidence="1" type="ORF">AMSG_11884</name>
</gene>
<evidence type="ECO:0000313" key="2">
    <source>
        <dbReference type="Proteomes" id="UP000054408"/>
    </source>
</evidence>
<proteinExistence type="predicted"/>
<dbReference type="EMBL" id="GL349456">
    <property type="protein sequence ID" value="KNC49501.1"/>
    <property type="molecule type" value="Genomic_DNA"/>
</dbReference>
<accession>A0A0L0DBM1</accession>
<reference evidence="1 2" key="1">
    <citation type="submission" date="2010-05" db="EMBL/GenBank/DDBJ databases">
        <title>The Genome Sequence of Thecamonas trahens ATCC 50062.</title>
        <authorList>
            <consortium name="The Broad Institute Genome Sequencing Platform"/>
            <person name="Russ C."/>
            <person name="Cuomo C."/>
            <person name="Shea T."/>
            <person name="Young S.K."/>
            <person name="Zeng Q."/>
            <person name="Koehrsen M."/>
            <person name="Haas B."/>
            <person name="Borodovsky M."/>
            <person name="Guigo R."/>
            <person name="Alvarado L."/>
            <person name="Berlin A."/>
            <person name="Bochicchio J."/>
            <person name="Borenstein D."/>
            <person name="Chapman S."/>
            <person name="Chen Z."/>
            <person name="Freedman E."/>
            <person name="Gellesch M."/>
            <person name="Goldberg J."/>
            <person name="Griggs A."/>
            <person name="Gujja S."/>
            <person name="Heilman E."/>
            <person name="Heiman D."/>
            <person name="Hepburn T."/>
            <person name="Howarth C."/>
            <person name="Jen D."/>
            <person name="Larson L."/>
            <person name="Mehta T."/>
            <person name="Park D."/>
            <person name="Pearson M."/>
            <person name="Roberts A."/>
            <person name="Saif S."/>
            <person name="Shenoy N."/>
            <person name="Sisk P."/>
            <person name="Stolte C."/>
            <person name="Sykes S."/>
            <person name="Thomson T."/>
            <person name="Walk T."/>
            <person name="White J."/>
            <person name="Yandava C."/>
            <person name="Burger G."/>
            <person name="Gray M.W."/>
            <person name="Holland P.W.H."/>
            <person name="King N."/>
            <person name="Lang F.B.F."/>
            <person name="Roger A.J."/>
            <person name="Ruiz-Trillo I."/>
            <person name="Lander E."/>
            <person name="Nusbaum C."/>
        </authorList>
    </citation>
    <scope>NUCLEOTIDE SEQUENCE [LARGE SCALE GENOMIC DNA]</scope>
    <source>
        <strain evidence="1 2">ATCC 50062</strain>
    </source>
</reference>
<name>A0A0L0DBM1_THETB</name>
<dbReference type="AlphaFoldDB" id="A0A0L0DBM1"/>
<protein>
    <submittedName>
        <fullName evidence="1">Uncharacterized protein</fullName>
    </submittedName>
</protein>
<evidence type="ECO:0000313" key="1">
    <source>
        <dbReference type="EMBL" id="KNC49501.1"/>
    </source>
</evidence>
<keyword evidence="2" id="KW-1185">Reference proteome</keyword>
<dbReference type="Proteomes" id="UP000054408">
    <property type="component" value="Unassembled WGS sequence"/>
</dbReference>
<organism evidence="1 2">
    <name type="scientific">Thecamonas trahens ATCC 50062</name>
    <dbReference type="NCBI Taxonomy" id="461836"/>
    <lineage>
        <taxon>Eukaryota</taxon>
        <taxon>Apusozoa</taxon>
        <taxon>Apusomonadida</taxon>
        <taxon>Apusomonadidae</taxon>
        <taxon>Thecamonas</taxon>
    </lineage>
</organism>
<dbReference type="RefSeq" id="XP_013757758.1">
    <property type="nucleotide sequence ID" value="XM_013902304.1"/>
</dbReference>
<dbReference type="GeneID" id="25569799"/>
<sequence length="84" mass="9198">MLVYVHLDGATYPVETGTGVQAVRWLANVAMARHGGDRGARLGEPVEMRMETVDGPHLDASEAIMASQLHDEAHVWVLFASHFD</sequence>